<accession>A0ABT0JTF6</accession>
<feature type="transmembrane region" description="Helical" evidence="7">
    <location>
        <begin position="15"/>
        <end position="39"/>
    </location>
</feature>
<organism evidence="9 10">
    <name type="scientific">Frankia umida</name>
    <dbReference type="NCBI Taxonomy" id="573489"/>
    <lineage>
        <taxon>Bacteria</taxon>
        <taxon>Bacillati</taxon>
        <taxon>Actinomycetota</taxon>
        <taxon>Actinomycetes</taxon>
        <taxon>Frankiales</taxon>
        <taxon>Frankiaceae</taxon>
        <taxon>Frankia</taxon>
    </lineage>
</organism>
<evidence type="ECO:0000256" key="6">
    <source>
        <dbReference type="ARBA" id="ARBA00023136"/>
    </source>
</evidence>
<evidence type="ECO:0000256" key="7">
    <source>
        <dbReference type="SAM" id="Phobius"/>
    </source>
</evidence>
<gene>
    <name evidence="9" type="ORF">MXD59_02400</name>
</gene>
<name>A0ABT0JTF6_9ACTN</name>
<feature type="transmembrane region" description="Helical" evidence="7">
    <location>
        <begin position="399"/>
        <end position="422"/>
    </location>
</feature>
<proteinExistence type="predicted"/>
<keyword evidence="2" id="KW-0813">Transport</keyword>
<dbReference type="Proteomes" id="UP001201873">
    <property type="component" value="Unassembled WGS sequence"/>
</dbReference>
<feature type="transmembrane region" description="Helical" evidence="7">
    <location>
        <begin position="83"/>
        <end position="102"/>
    </location>
</feature>
<feature type="domain" description="Major facilitator superfamily (MFS) profile" evidence="8">
    <location>
        <begin position="17"/>
        <end position="473"/>
    </location>
</feature>
<dbReference type="SUPFAM" id="SSF103473">
    <property type="entry name" value="MFS general substrate transporter"/>
    <property type="match status" value="1"/>
</dbReference>
<feature type="transmembrane region" description="Helical" evidence="7">
    <location>
        <begin position="170"/>
        <end position="193"/>
    </location>
</feature>
<evidence type="ECO:0000259" key="8">
    <source>
        <dbReference type="PROSITE" id="PS50850"/>
    </source>
</evidence>
<keyword evidence="5 7" id="KW-1133">Transmembrane helix</keyword>
<feature type="transmembrane region" description="Helical" evidence="7">
    <location>
        <begin position="275"/>
        <end position="296"/>
    </location>
</feature>
<keyword evidence="4 7" id="KW-0812">Transmembrane</keyword>
<feature type="transmembrane region" description="Helical" evidence="7">
    <location>
        <begin position="143"/>
        <end position="164"/>
    </location>
</feature>
<dbReference type="Gene3D" id="1.20.1250.20">
    <property type="entry name" value="MFS general substrate transporter like domains"/>
    <property type="match status" value="1"/>
</dbReference>
<dbReference type="PANTHER" id="PTHR42718:SF46">
    <property type="entry name" value="BLR6921 PROTEIN"/>
    <property type="match status" value="1"/>
</dbReference>
<feature type="transmembrane region" description="Helical" evidence="7">
    <location>
        <begin position="108"/>
        <end position="131"/>
    </location>
</feature>
<dbReference type="Pfam" id="PF07690">
    <property type="entry name" value="MFS_1"/>
    <property type="match status" value="1"/>
</dbReference>
<dbReference type="EMBL" id="JALKFT010000002">
    <property type="protein sequence ID" value="MCK9874644.1"/>
    <property type="molecule type" value="Genomic_DNA"/>
</dbReference>
<comment type="caution">
    <text evidence="9">The sequence shown here is derived from an EMBL/GenBank/DDBJ whole genome shotgun (WGS) entry which is preliminary data.</text>
</comment>
<feature type="transmembrane region" description="Helical" evidence="7">
    <location>
        <begin position="205"/>
        <end position="225"/>
    </location>
</feature>
<dbReference type="RefSeq" id="WP_248823276.1">
    <property type="nucleotide sequence ID" value="NZ_JALKFT010000002.1"/>
</dbReference>
<evidence type="ECO:0000313" key="9">
    <source>
        <dbReference type="EMBL" id="MCK9874644.1"/>
    </source>
</evidence>
<evidence type="ECO:0000256" key="3">
    <source>
        <dbReference type="ARBA" id="ARBA00022475"/>
    </source>
</evidence>
<dbReference type="Gene3D" id="1.20.1720.10">
    <property type="entry name" value="Multidrug resistance protein D"/>
    <property type="match status" value="1"/>
</dbReference>
<protein>
    <submittedName>
        <fullName evidence="9">MFS transporter</fullName>
    </submittedName>
</protein>
<dbReference type="InterPro" id="IPR020846">
    <property type="entry name" value="MFS_dom"/>
</dbReference>
<reference evidence="9 10" key="1">
    <citation type="submission" date="2022-04" db="EMBL/GenBank/DDBJ databases">
        <title>Genome diversity in the genus Frankia.</title>
        <authorList>
            <person name="Carlos-Shanley C."/>
            <person name="Hahn D."/>
        </authorList>
    </citation>
    <scope>NUCLEOTIDE SEQUENCE [LARGE SCALE GENOMIC DNA]</scope>
    <source>
        <strain evidence="9 10">Ag45/Mut15</strain>
    </source>
</reference>
<evidence type="ECO:0000256" key="5">
    <source>
        <dbReference type="ARBA" id="ARBA00022989"/>
    </source>
</evidence>
<evidence type="ECO:0000256" key="1">
    <source>
        <dbReference type="ARBA" id="ARBA00004651"/>
    </source>
</evidence>
<feature type="transmembrane region" description="Helical" evidence="7">
    <location>
        <begin position="338"/>
        <end position="358"/>
    </location>
</feature>
<keyword evidence="6 7" id="KW-0472">Membrane</keyword>
<sequence length="515" mass="53431">MTEPDVADPTRTRRWLALLAVLTSQLMIVLDGNVLNVALPAIQEDLKISQASLTWVVNAYLVSYGSLLLVTGRLGDLIGRKSVFLAGMAIFTAASAGCGLATSEEILVAARFAQGVGGALASAAVLAFIVTDFPAGQERGRAMNYYMIITVGGGSIGLLLGGLFTQLLSWHWIFAINLPIGVFSLIAGMRLIPARPGTGTGGLDVVGALLVTVAAVIGIAGIVGAADHGWFSARTLIAGAVAVVLLAAFFAWEARVANPIVPLRILRQRALVGSAAIRSAAISGVFGVFFFGTLFLQRVLGYNAIETGLAFLPQSLVIIFFSFGITTRLMDRLGARSVLISGLVVLTASLVLLGWFQGYGSGGYFPWLFIALMGVGVGAALTFLPLLTIAMRDVPPADAGLASGIVNVTMQISGAIALAILGTLANNRTEGLIASGHDPLRAFAAGSAFGMFVGAGFLLLGLLLTFLLLRPSRLDAPAVLVHQPGEAAPTAPLEAPIVIARQRPVGAGNDLPLHD</sequence>
<keyword evidence="3" id="KW-1003">Cell membrane</keyword>
<dbReference type="InterPro" id="IPR011701">
    <property type="entry name" value="MFS"/>
</dbReference>
<evidence type="ECO:0000313" key="10">
    <source>
        <dbReference type="Proteomes" id="UP001201873"/>
    </source>
</evidence>
<keyword evidence="10" id="KW-1185">Reference proteome</keyword>
<feature type="transmembrane region" description="Helical" evidence="7">
    <location>
        <begin position="51"/>
        <end position="71"/>
    </location>
</feature>
<feature type="transmembrane region" description="Helical" evidence="7">
    <location>
        <begin position="442"/>
        <end position="469"/>
    </location>
</feature>
<feature type="transmembrane region" description="Helical" evidence="7">
    <location>
        <begin position="231"/>
        <end position="254"/>
    </location>
</feature>
<dbReference type="InterPro" id="IPR036259">
    <property type="entry name" value="MFS_trans_sf"/>
</dbReference>
<dbReference type="PROSITE" id="PS50850">
    <property type="entry name" value="MFS"/>
    <property type="match status" value="1"/>
</dbReference>
<dbReference type="PANTHER" id="PTHR42718">
    <property type="entry name" value="MAJOR FACILITATOR SUPERFAMILY MULTIDRUG TRANSPORTER MFSC"/>
    <property type="match status" value="1"/>
</dbReference>
<evidence type="ECO:0000256" key="4">
    <source>
        <dbReference type="ARBA" id="ARBA00022692"/>
    </source>
</evidence>
<feature type="transmembrane region" description="Helical" evidence="7">
    <location>
        <begin position="308"/>
        <end position="326"/>
    </location>
</feature>
<evidence type="ECO:0000256" key="2">
    <source>
        <dbReference type="ARBA" id="ARBA00022448"/>
    </source>
</evidence>
<feature type="transmembrane region" description="Helical" evidence="7">
    <location>
        <begin position="364"/>
        <end position="387"/>
    </location>
</feature>
<comment type="subcellular location">
    <subcellularLocation>
        <location evidence="1">Cell membrane</location>
        <topology evidence="1">Multi-pass membrane protein</topology>
    </subcellularLocation>
</comment>